<accession>A0ABP4LBF1</accession>
<feature type="region of interest" description="Disordered" evidence="1">
    <location>
        <begin position="1"/>
        <end position="21"/>
    </location>
</feature>
<comment type="caution">
    <text evidence="3">The sequence shown here is derived from an EMBL/GenBank/DDBJ whole genome shotgun (WGS) entry which is preliminary data.</text>
</comment>
<organism evidence="3 4">
    <name type="scientific">Dactylosporangium maewongense</name>
    <dbReference type="NCBI Taxonomy" id="634393"/>
    <lineage>
        <taxon>Bacteria</taxon>
        <taxon>Bacillati</taxon>
        <taxon>Actinomycetota</taxon>
        <taxon>Actinomycetes</taxon>
        <taxon>Micromonosporales</taxon>
        <taxon>Micromonosporaceae</taxon>
        <taxon>Dactylosporangium</taxon>
    </lineage>
</organism>
<dbReference type="SMART" id="SM00052">
    <property type="entry name" value="EAL"/>
    <property type="match status" value="1"/>
</dbReference>
<dbReference type="InterPro" id="IPR035919">
    <property type="entry name" value="EAL_sf"/>
</dbReference>
<dbReference type="Gene3D" id="3.20.20.450">
    <property type="entry name" value="EAL domain"/>
    <property type="match status" value="1"/>
</dbReference>
<dbReference type="PANTHER" id="PTHR33121">
    <property type="entry name" value="CYCLIC DI-GMP PHOSPHODIESTERASE PDEF"/>
    <property type="match status" value="1"/>
</dbReference>
<dbReference type="SUPFAM" id="SSF141868">
    <property type="entry name" value="EAL domain-like"/>
    <property type="match status" value="1"/>
</dbReference>
<dbReference type="InterPro" id="IPR001633">
    <property type="entry name" value="EAL_dom"/>
</dbReference>
<dbReference type="PROSITE" id="PS50883">
    <property type="entry name" value="EAL"/>
    <property type="match status" value="1"/>
</dbReference>
<gene>
    <name evidence="3" type="ORF">GCM10009827_039670</name>
</gene>
<dbReference type="Pfam" id="PF10069">
    <property type="entry name" value="DICT"/>
    <property type="match status" value="1"/>
</dbReference>
<name>A0ABP4LBF1_9ACTN</name>
<dbReference type="EMBL" id="BAAAQD010000007">
    <property type="protein sequence ID" value="GAA1520180.1"/>
    <property type="molecule type" value="Genomic_DNA"/>
</dbReference>
<evidence type="ECO:0000256" key="1">
    <source>
        <dbReference type="SAM" id="MobiDB-lite"/>
    </source>
</evidence>
<feature type="domain" description="EAL" evidence="2">
    <location>
        <begin position="38"/>
        <end position="291"/>
    </location>
</feature>
<proteinExistence type="predicted"/>
<evidence type="ECO:0000259" key="2">
    <source>
        <dbReference type="PROSITE" id="PS50883"/>
    </source>
</evidence>
<dbReference type="CDD" id="cd01948">
    <property type="entry name" value="EAL"/>
    <property type="match status" value="1"/>
</dbReference>
<dbReference type="InterPro" id="IPR050706">
    <property type="entry name" value="Cyclic-di-GMP_PDE-like"/>
</dbReference>
<keyword evidence="4" id="KW-1185">Reference proteome</keyword>
<dbReference type="InterPro" id="IPR019278">
    <property type="entry name" value="DICT_dom"/>
</dbReference>
<dbReference type="PANTHER" id="PTHR33121:SF76">
    <property type="entry name" value="SIGNALING PROTEIN"/>
    <property type="match status" value="1"/>
</dbReference>
<dbReference type="Proteomes" id="UP001501470">
    <property type="component" value="Unassembled WGS sequence"/>
</dbReference>
<dbReference type="Pfam" id="PF00563">
    <property type="entry name" value="EAL"/>
    <property type="match status" value="1"/>
</dbReference>
<evidence type="ECO:0000313" key="4">
    <source>
        <dbReference type="Proteomes" id="UP001501470"/>
    </source>
</evidence>
<reference evidence="4" key="1">
    <citation type="journal article" date="2019" name="Int. J. Syst. Evol. Microbiol.">
        <title>The Global Catalogue of Microorganisms (GCM) 10K type strain sequencing project: providing services to taxonomists for standard genome sequencing and annotation.</title>
        <authorList>
            <consortium name="The Broad Institute Genomics Platform"/>
            <consortium name="The Broad Institute Genome Sequencing Center for Infectious Disease"/>
            <person name="Wu L."/>
            <person name="Ma J."/>
        </authorList>
    </citation>
    <scope>NUCLEOTIDE SEQUENCE [LARGE SCALE GENOMIC DNA]</scope>
    <source>
        <strain evidence="4">JCM 15933</strain>
    </source>
</reference>
<sequence>MHRGARGGRQGGAGPKASETGDLSQFWSFRAEPKDMDGTTLIKSIDDVIDARAVTTVFQPIVRLDSWRRHRPEVVGYEALTRGPAGTPWEAPLELFGAAGRAGRLAELDWVCRAAAYRAAIDAGLPLGLTLFVNAEPAALGVPCPPDLAPAILDAQLRLRVVVEMTERAIADDPAALLTAAEACRGSGWGVALDDVGAEPASLAVMPFVHPDVVKVDRHLTQQPEGAYAARVVNAIVAYAERTGAAILAEGVETREHVAAALGMGATLGQGWLFGRPGPLPEDVAERSATLPVPFVAPPAGTGTRTPYEIVAGRRPTAEATKRMLMPLSRYLEEKALDAAEPPILLGCFQEARFLTPPTARRYATVARTAALVCALGTEIPSAPVPGVRGAAIAGDDPLRGEWNVVVVGPHFAGALVARDLADDGPDDDRRFTYALTYDRDLVLEAARALLHWIVPT</sequence>
<protein>
    <recommendedName>
        <fullName evidence="2">EAL domain-containing protein</fullName>
    </recommendedName>
</protein>
<evidence type="ECO:0000313" key="3">
    <source>
        <dbReference type="EMBL" id="GAA1520180.1"/>
    </source>
</evidence>